<dbReference type="InterPro" id="IPR023214">
    <property type="entry name" value="HAD_sf"/>
</dbReference>
<organism evidence="5 6">
    <name type="scientific">Leptospira fainei serovar Hurstbridge str. BUT 6</name>
    <dbReference type="NCBI Taxonomy" id="1193011"/>
    <lineage>
        <taxon>Bacteria</taxon>
        <taxon>Pseudomonadati</taxon>
        <taxon>Spirochaetota</taxon>
        <taxon>Spirochaetia</taxon>
        <taxon>Leptospirales</taxon>
        <taxon>Leptospiraceae</taxon>
        <taxon>Leptospira</taxon>
    </lineage>
</organism>
<accession>S3V3D7</accession>
<dbReference type="EMBL" id="AKWZ02000004">
    <property type="protein sequence ID" value="EPG75149.1"/>
    <property type="molecule type" value="Genomic_DNA"/>
</dbReference>
<dbReference type="EC" id="3.1.3.77" evidence="4"/>
<comment type="pathway">
    <text evidence="4">Amino-acid biosynthesis; L-methionine biosynthesis via salvage pathway; L-methionine from S-methyl-5-thio-alpha-D-ribose 1-phosphate: step 4/6.</text>
</comment>
<evidence type="ECO:0000313" key="6">
    <source>
        <dbReference type="Proteomes" id="UP000014540"/>
    </source>
</evidence>
<dbReference type="SFLD" id="SFLDG01129">
    <property type="entry name" value="C1.5:_HAD__Beta-PGM__Phosphata"/>
    <property type="match status" value="1"/>
</dbReference>
<sequence length="237" mass="26720">MFLEDAKVFLFDIEGTTTPIEFVHKVLFPYSVRNFLPFFQTVSVEKRLIDELIVASKQESEYGKTVDSQPESLADFCTYLVSKDRKLGALKEIQGRIWKQGYETGELKSTIFPDVPKFLRRIQKSGKASAVYSSGSVEAQILIFQYCEAGDLTPNFRAYFDTAMGGKREAESYHRITEKLGVEPSNVVFFTDIKEEAEAAQAAGLHPYILERPGNNVQKEHSFPVLSSFDGLLSEFG</sequence>
<dbReference type="GO" id="GO:0043715">
    <property type="term" value="F:2,3-diketo-5-methylthiopentyl-1-phosphate enolase activity"/>
    <property type="evidence" value="ECO:0007669"/>
    <property type="project" value="UniProtKB-UniRule"/>
</dbReference>
<keyword evidence="4" id="KW-0479">Metal-binding</keyword>
<comment type="similarity">
    <text evidence="4">Belongs to the HAD-like hydrolase superfamily. MasA/MtnC family.</text>
</comment>
<dbReference type="GO" id="GO:0000287">
    <property type="term" value="F:magnesium ion binding"/>
    <property type="evidence" value="ECO:0007669"/>
    <property type="project" value="UniProtKB-UniRule"/>
</dbReference>
<dbReference type="InterPro" id="IPR023943">
    <property type="entry name" value="Enolase-ppase_E1"/>
</dbReference>
<name>S3V3D7_9LEPT</name>
<comment type="catalytic activity">
    <reaction evidence="4">
        <text>5-methylsulfanyl-2,3-dioxopentyl phosphate + H2O = 1,2-dihydroxy-5-(methylsulfanyl)pent-1-en-3-one + phosphate</text>
        <dbReference type="Rhea" id="RHEA:21700"/>
        <dbReference type="ChEBI" id="CHEBI:15377"/>
        <dbReference type="ChEBI" id="CHEBI:43474"/>
        <dbReference type="ChEBI" id="CHEBI:49252"/>
        <dbReference type="ChEBI" id="CHEBI:58828"/>
        <dbReference type="EC" id="3.1.3.77"/>
    </reaction>
</comment>
<dbReference type="InterPro" id="IPR006439">
    <property type="entry name" value="HAD-SF_hydro_IA"/>
</dbReference>
<proteinExistence type="inferred from homology"/>
<dbReference type="AlphaFoldDB" id="S3V3D7"/>
<dbReference type="GO" id="GO:0043716">
    <property type="term" value="F:2-hydroxy-3-keto-5-methylthiopentenyl-1-phosphate phosphatase activity"/>
    <property type="evidence" value="ECO:0007669"/>
    <property type="project" value="UniProtKB-UniRule"/>
</dbReference>
<dbReference type="NCBIfam" id="TIGR01691">
    <property type="entry name" value="enolase-ppase"/>
    <property type="match status" value="1"/>
</dbReference>
<keyword evidence="3 4" id="KW-0486">Methionine biosynthesis</keyword>
<comment type="function">
    <text evidence="4">Bifunctional enzyme that catalyzes the enolization of 2,3-diketo-5-methylthiopentyl-1-phosphate (DK-MTP-1-P) into the intermediate 2-hydroxy-3-keto-5-methylthiopentenyl-1-phosphate (HK-MTPenyl-1-P), which is then dephosphorylated to form the acireductone 1,2-dihydroxy-3-keto-5-methylthiopentene (DHK-MTPene).</text>
</comment>
<dbReference type="PANTHER" id="PTHR20371">
    <property type="entry name" value="ENOLASE-PHOSPHATASE E1"/>
    <property type="match status" value="1"/>
</dbReference>
<keyword evidence="2 4" id="KW-0378">Hydrolase</keyword>
<dbReference type="Proteomes" id="UP000014540">
    <property type="component" value="Unassembled WGS sequence"/>
</dbReference>
<dbReference type="GO" id="GO:0019509">
    <property type="term" value="P:L-methionine salvage from methylthioadenosine"/>
    <property type="evidence" value="ECO:0007669"/>
    <property type="project" value="UniProtKB-UniRule"/>
</dbReference>
<dbReference type="GO" id="GO:0043874">
    <property type="term" value="F:acireductone synthase activity"/>
    <property type="evidence" value="ECO:0007669"/>
    <property type="project" value="UniProtKB-EC"/>
</dbReference>
<dbReference type="Pfam" id="PF00702">
    <property type="entry name" value="Hydrolase"/>
    <property type="match status" value="1"/>
</dbReference>
<dbReference type="Gene3D" id="3.40.50.1000">
    <property type="entry name" value="HAD superfamily/HAD-like"/>
    <property type="match status" value="1"/>
</dbReference>
<comment type="cofactor">
    <cofactor evidence="4">
        <name>Mg(2+)</name>
        <dbReference type="ChEBI" id="CHEBI:18420"/>
    </cofactor>
    <text evidence="4">Binds 1 Mg(2+) ion per subunit.</text>
</comment>
<dbReference type="NCBIfam" id="TIGR01549">
    <property type="entry name" value="HAD-SF-IA-v1"/>
    <property type="match status" value="1"/>
</dbReference>
<dbReference type="RefSeq" id="WP_016548859.1">
    <property type="nucleotide sequence ID" value="NZ_AKWZ02000004.1"/>
</dbReference>
<dbReference type="SUPFAM" id="SSF56784">
    <property type="entry name" value="HAD-like"/>
    <property type="match status" value="1"/>
</dbReference>
<keyword evidence="1 4" id="KW-0028">Amino-acid biosynthesis</keyword>
<keyword evidence="4" id="KW-0460">Magnesium</keyword>
<comment type="pathway">
    <text evidence="4">Amino-acid biosynthesis; L-methionine biosynthesis via salvage pathway; L-methionine from S-methyl-5-thio-alpha-D-ribose 1-phosphate: step 3/6.</text>
</comment>
<protein>
    <recommendedName>
        <fullName evidence="4">Enolase-phosphatase E1</fullName>
        <ecNumber evidence="4">3.1.3.77</ecNumber>
    </recommendedName>
    <alternativeName>
        <fullName evidence="4">2,3-diketo-5-methylthio-1-phosphopentane phosphatase</fullName>
    </alternativeName>
</protein>
<dbReference type="UniPathway" id="UPA00904">
    <property type="reaction ID" value="UER00876"/>
</dbReference>
<dbReference type="OrthoDB" id="9797416at2"/>
<dbReference type="SFLD" id="SFLDS00003">
    <property type="entry name" value="Haloacid_Dehalogenase"/>
    <property type="match status" value="1"/>
</dbReference>
<dbReference type="SFLD" id="SFLDG01133">
    <property type="entry name" value="C1.5.4:_Enolase-phosphatase_Li"/>
    <property type="match status" value="1"/>
</dbReference>
<evidence type="ECO:0000313" key="5">
    <source>
        <dbReference type="EMBL" id="EPG75149.1"/>
    </source>
</evidence>
<comment type="subunit">
    <text evidence="4">Monomer.</text>
</comment>
<evidence type="ECO:0000256" key="4">
    <source>
        <dbReference type="HAMAP-Rule" id="MF_01681"/>
    </source>
</evidence>
<evidence type="ECO:0000256" key="1">
    <source>
        <dbReference type="ARBA" id="ARBA00022605"/>
    </source>
</evidence>
<keyword evidence="6" id="KW-1185">Reference proteome</keyword>
<reference evidence="5" key="1">
    <citation type="submission" date="2013-04" db="EMBL/GenBank/DDBJ databases">
        <authorList>
            <person name="Harkins D.M."/>
            <person name="Durkin A.S."/>
            <person name="Selengut J.D."/>
            <person name="Sanka R."/>
            <person name="DePew J."/>
            <person name="Purushe J."/>
            <person name="Ahmed A."/>
            <person name="van der Linden H."/>
            <person name="Goris M.G.A."/>
            <person name="Hartskeerl R.A."/>
            <person name="Vinetz J.M."/>
            <person name="Sutton G.G."/>
            <person name="Nelson W.C."/>
            <person name="Fouts D.E."/>
        </authorList>
    </citation>
    <scope>NUCLEOTIDE SEQUENCE [LARGE SCALE GENOMIC DNA]</scope>
    <source>
        <strain evidence="5">BUT 6</strain>
    </source>
</reference>
<evidence type="ECO:0000256" key="3">
    <source>
        <dbReference type="ARBA" id="ARBA00023167"/>
    </source>
</evidence>
<dbReference type="InterPro" id="IPR036412">
    <property type="entry name" value="HAD-like_sf"/>
</dbReference>
<dbReference type="STRING" id="1193011.LEP1GSC058_0053"/>
<comment type="caution">
    <text evidence="5">The sequence shown here is derived from an EMBL/GenBank/DDBJ whole genome shotgun (WGS) entry which is preliminary data.</text>
</comment>
<dbReference type="Gene3D" id="1.10.720.60">
    <property type="match status" value="1"/>
</dbReference>
<evidence type="ECO:0000256" key="2">
    <source>
        <dbReference type="ARBA" id="ARBA00022801"/>
    </source>
</evidence>
<gene>
    <name evidence="4 5" type="primary">mtnC</name>
    <name evidence="5" type="ORF">LEP1GSC058_0053</name>
</gene>
<dbReference type="PANTHER" id="PTHR20371:SF1">
    <property type="entry name" value="ENOLASE-PHOSPHATASE E1"/>
    <property type="match status" value="1"/>
</dbReference>
<dbReference type="HAMAP" id="MF_01681">
    <property type="entry name" value="Salvage_MtnC"/>
    <property type="match status" value="1"/>
</dbReference>